<evidence type="ECO:0000256" key="6">
    <source>
        <dbReference type="SAM" id="Phobius"/>
    </source>
</evidence>
<gene>
    <name evidence="7" type="ORF">GALL_306990</name>
</gene>
<dbReference type="InterPro" id="IPR004307">
    <property type="entry name" value="TspO_MBR"/>
</dbReference>
<feature type="transmembrane region" description="Helical" evidence="6">
    <location>
        <begin position="140"/>
        <end position="161"/>
    </location>
</feature>
<evidence type="ECO:0000256" key="1">
    <source>
        <dbReference type="ARBA" id="ARBA00004141"/>
    </source>
</evidence>
<comment type="caution">
    <text evidence="7">The sequence shown here is derived from an EMBL/GenBank/DDBJ whole genome shotgun (WGS) entry which is preliminary data.</text>
</comment>
<keyword evidence="3 6" id="KW-0812">Transmembrane</keyword>
<dbReference type="CDD" id="cd15904">
    <property type="entry name" value="TSPO_MBR"/>
    <property type="match status" value="1"/>
</dbReference>
<dbReference type="PANTHER" id="PTHR10057">
    <property type="entry name" value="PERIPHERAL-TYPE BENZODIAZEPINE RECEPTOR"/>
    <property type="match status" value="1"/>
</dbReference>
<comment type="subcellular location">
    <subcellularLocation>
        <location evidence="1">Membrane</location>
        <topology evidence="1">Multi-pass membrane protein</topology>
    </subcellularLocation>
</comment>
<evidence type="ECO:0000256" key="5">
    <source>
        <dbReference type="ARBA" id="ARBA00023136"/>
    </source>
</evidence>
<evidence type="ECO:0000313" key="7">
    <source>
        <dbReference type="EMBL" id="OIQ87448.1"/>
    </source>
</evidence>
<dbReference type="Pfam" id="PF03073">
    <property type="entry name" value="TspO_MBR"/>
    <property type="match status" value="1"/>
</dbReference>
<evidence type="ECO:0000256" key="2">
    <source>
        <dbReference type="ARBA" id="ARBA00007524"/>
    </source>
</evidence>
<dbReference type="FunFam" id="1.20.1260.100:FF:000001">
    <property type="entry name" value="translocator protein 2"/>
    <property type="match status" value="1"/>
</dbReference>
<name>A0A1J5QVA0_9ZZZZ</name>
<organism evidence="7">
    <name type="scientific">mine drainage metagenome</name>
    <dbReference type="NCBI Taxonomy" id="410659"/>
    <lineage>
        <taxon>unclassified sequences</taxon>
        <taxon>metagenomes</taxon>
        <taxon>ecological metagenomes</taxon>
    </lineage>
</organism>
<dbReference type="PANTHER" id="PTHR10057:SF0">
    <property type="entry name" value="TRANSLOCATOR PROTEIN"/>
    <property type="match status" value="1"/>
</dbReference>
<dbReference type="EMBL" id="MLJW01000422">
    <property type="protein sequence ID" value="OIQ87448.1"/>
    <property type="molecule type" value="Genomic_DNA"/>
</dbReference>
<dbReference type="Gene3D" id="1.20.1260.100">
    <property type="entry name" value="TspO/MBR protein"/>
    <property type="match status" value="1"/>
</dbReference>
<reference evidence="7" key="1">
    <citation type="submission" date="2016-10" db="EMBL/GenBank/DDBJ databases">
        <title>Sequence of Gallionella enrichment culture.</title>
        <authorList>
            <person name="Poehlein A."/>
            <person name="Muehling M."/>
            <person name="Daniel R."/>
        </authorList>
    </citation>
    <scope>NUCLEOTIDE SEQUENCE</scope>
</reference>
<comment type="similarity">
    <text evidence="2">Belongs to the TspO/BZRP family.</text>
</comment>
<accession>A0A1J5QVA0</accession>
<dbReference type="InterPro" id="IPR038330">
    <property type="entry name" value="TspO/MBR-related_sf"/>
</dbReference>
<dbReference type="PIRSF" id="PIRSF005859">
    <property type="entry name" value="PBR"/>
    <property type="match status" value="1"/>
</dbReference>
<protein>
    <submittedName>
        <fullName evidence="7">TspO/MBR family protein</fullName>
    </submittedName>
</protein>
<evidence type="ECO:0000256" key="3">
    <source>
        <dbReference type="ARBA" id="ARBA00022692"/>
    </source>
</evidence>
<proteinExistence type="inferred from homology"/>
<feature type="transmembrane region" description="Helical" evidence="6">
    <location>
        <begin position="54"/>
        <end position="76"/>
    </location>
</feature>
<dbReference type="AlphaFoldDB" id="A0A1J5QVA0"/>
<feature type="transmembrane region" description="Helical" evidence="6">
    <location>
        <begin position="112"/>
        <end position="133"/>
    </location>
</feature>
<dbReference type="GO" id="GO:0016020">
    <property type="term" value="C:membrane"/>
    <property type="evidence" value="ECO:0007669"/>
    <property type="project" value="UniProtKB-SubCell"/>
</dbReference>
<keyword evidence="4 6" id="KW-1133">Transmembrane helix</keyword>
<keyword evidence="5 6" id="KW-0472">Membrane</keyword>
<evidence type="ECO:0000256" key="4">
    <source>
        <dbReference type="ARBA" id="ARBA00022989"/>
    </source>
</evidence>
<dbReference type="GO" id="GO:0033013">
    <property type="term" value="P:tetrapyrrole metabolic process"/>
    <property type="evidence" value="ECO:0007669"/>
    <property type="project" value="UniProtKB-ARBA"/>
</dbReference>
<sequence>MQSRASLAFPTRHLAGLLGWLAVCFAAAAVGGFASADAGDFYRELVRPEWSPPAWVFAPAWSLLYLLMGVAAWLVWREHGFRKARTALSLFLIQLAVNALWSWLFFVWHLGAFSFVEVLVLWGLILCTMVAFWRLRPLAGALLLPYLAWVTFASALTYSIWTRNPGLLS</sequence>
<feature type="transmembrane region" description="Helical" evidence="6">
    <location>
        <begin position="88"/>
        <end position="106"/>
    </location>
</feature>